<name>A0AAD3CJX1_9STRA</name>
<reference evidence="8 9" key="1">
    <citation type="journal article" date="2021" name="Sci. Rep.">
        <title>The genome of the diatom Chaetoceros tenuissimus carries an ancient integrated fragment of an extant virus.</title>
        <authorList>
            <person name="Hongo Y."/>
            <person name="Kimura K."/>
            <person name="Takaki Y."/>
            <person name="Yoshida Y."/>
            <person name="Baba S."/>
            <person name="Kobayashi G."/>
            <person name="Nagasaki K."/>
            <person name="Hano T."/>
            <person name="Tomaru Y."/>
        </authorList>
    </citation>
    <scope>NUCLEOTIDE SEQUENCE [LARGE SCALE GENOMIC DNA]</scope>
    <source>
        <strain evidence="8 9">NIES-3715</strain>
    </source>
</reference>
<evidence type="ECO:0000256" key="6">
    <source>
        <dbReference type="SAM" id="SignalP"/>
    </source>
</evidence>
<dbReference type="GO" id="GO:0005506">
    <property type="term" value="F:iron ion binding"/>
    <property type="evidence" value="ECO:0007669"/>
    <property type="project" value="InterPro"/>
</dbReference>
<dbReference type="GO" id="GO:0005783">
    <property type="term" value="C:endoplasmic reticulum"/>
    <property type="evidence" value="ECO:0007669"/>
    <property type="project" value="TreeGrafter"/>
</dbReference>
<evidence type="ECO:0000259" key="7">
    <source>
        <dbReference type="PROSITE" id="PS51471"/>
    </source>
</evidence>
<evidence type="ECO:0000313" key="9">
    <source>
        <dbReference type="Proteomes" id="UP001054902"/>
    </source>
</evidence>
<dbReference type="PANTHER" id="PTHR10869">
    <property type="entry name" value="PROLYL 4-HYDROXYLASE ALPHA SUBUNIT"/>
    <property type="match status" value="1"/>
</dbReference>
<proteinExistence type="predicted"/>
<gene>
    <name evidence="8" type="ORF">CTEN210_03748</name>
</gene>
<evidence type="ECO:0000256" key="5">
    <source>
        <dbReference type="ARBA" id="ARBA00023004"/>
    </source>
</evidence>
<dbReference type="InterPro" id="IPR005123">
    <property type="entry name" value="Oxoglu/Fe-dep_dioxygenase_dom"/>
</dbReference>
<organism evidence="8 9">
    <name type="scientific">Chaetoceros tenuissimus</name>
    <dbReference type="NCBI Taxonomy" id="426638"/>
    <lineage>
        <taxon>Eukaryota</taxon>
        <taxon>Sar</taxon>
        <taxon>Stramenopiles</taxon>
        <taxon>Ochrophyta</taxon>
        <taxon>Bacillariophyta</taxon>
        <taxon>Coscinodiscophyceae</taxon>
        <taxon>Chaetocerotophycidae</taxon>
        <taxon>Chaetocerotales</taxon>
        <taxon>Chaetocerotaceae</taxon>
        <taxon>Chaetoceros</taxon>
    </lineage>
</organism>
<dbReference type="AlphaFoldDB" id="A0AAD3CJX1"/>
<keyword evidence="6" id="KW-0732">Signal</keyword>
<dbReference type="PROSITE" id="PS51471">
    <property type="entry name" value="FE2OG_OXY"/>
    <property type="match status" value="1"/>
</dbReference>
<dbReference type="InterPro" id="IPR045054">
    <property type="entry name" value="P4HA-like"/>
</dbReference>
<dbReference type="GO" id="GO:0004656">
    <property type="term" value="F:procollagen-proline 4-dioxygenase activity"/>
    <property type="evidence" value="ECO:0007669"/>
    <property type="project" value="TreeGrafter"/>
</dbReference>
<dbReference type="GO" id="GO:0031418">
    <property type="term" value="F:L-ascorbic acid binding"/>
    <property type="evidence" value="ECO:0007669"/>
    <property type="project" value="InterPro"/>
</dbReference>
<keyword evidence="9" id="KW-1185">Reference proteome</keyword>
<evidence type="ECO:0000256" key="2">
    <source>
        <dbReference type="ARBA" id="ARBA00022723"/>
    </source>
</evidence>
<dbReference type="PROSITE" id="PS51257">
    <property type="entry name" value="PROKAR_LIPOPROTEIN"/>
    <property type="match status" value="1"/>
</dbReference>
<protein>
    <recommendedName>
        <fullName evidence="7">Fe2OG dioxygenase domain-containing protein</fullName>
    </recommendedName>
</protein>
<keyword evidence="2" id="KW-0479">Metal-binding</keyword>
<evidence type="ECO:0000256" key="4">
    <source>
        <dbReference type="ARBA" id="ARBA00023002"/>
    </source>
</evidence>
<dbReference type="Pfam" id="PF13640">
    <property type="entry name" value="2OG-FeII_Oxy_3"/>
    <property type="match status" value="1"/>
</dbReference>
<dbReference type="InterPro" id="IPR044862">
    <property type="entry name" value="Pro_4_hyd_alph_FE2OG_OXY"/>
</dbReference>
<dbReference type="EMBL" id="BLLK01000022">
    <property type="protein sequence ID" value="GFH47273.1"/>
    <property type="molecule type" value="Genomic_DNA"/>
</dbReference>
<keyword evidence="3" id="KW-0223">Dioxygenase</keyword>
<feature type="domain" description="Fe2OG dioxygenase" evidence="7">
    <location>
        <begin position="181"/>
        <end position="341"/>
    </location>
</feature>
<sequence>MKHASVVIIFLYSFIYACDAFVSTRHGIKSPFVVGLRQSTQDVDTVIPRDILGPPEPLKNLQIGQKIDAFRRILESSTSMERLANFTIERVSYTPDAFVMHNFLTESECLEIQNSARKAAMTRAETITENDTKSRKNCEVAWLPSSRSEQSHQHSNLIPSLVSSVANIFLSPAVLSNPSAGVEDLQVLRYGTGGEFVLHHDGEPRTMTVIYYLNGVGGTWFPLARTSNDVNEDPCTNMNTSQMDASFYKTRSQPQNKQSALDLGKDFQPRSHGLLVEGGRSSEEDSPINQHVASIKQGDALVFYNYCDDGSGRLNWRALHAGLPTAEEDGEKWIANHWFRVNDLTEIS</sequence>
<feature type="signal peptide" evidence="6">
    <location>
        <begin position="1"/>
        <end position="20"/>
    </location>
</feature>
<dbReference type="InterPro" id="IPR006620">
    <property type="entry name" value="Pro_4_hyd_alph"/>
</dbReference>
<evidence type="ECO:0000256" key="1">
    <source>
        <dbReference type="ARBA" id="ARBA00001961"/>
    </source>
</evidence>
<dbReference type="PANTHER" id="PTHR10869:SF236">
    <property type="entry name" value="PROLYL 4-HYDROXYLASE ALPHA SUBUNIT DOMAIN-CONTAINING PROTEIN"/>
    <property type="match status" value="1"/>
</dbReference>
<dbReference type="Proteomes" id="UP001054902">
    <property type="component" value="Unassembled WGS sequence"/>
</dbReference>
<dbReference type="SMART" id="SM00702">
    <property type="entry name" value="P4Hc"/>
    <property type="match status" value="1"/>
</dbReference>
<evidence type="ECO:0000313" key="8">
    <source>
        <dbReference type="EMBL" id="GFH47273.1"/>
    </source>
</evidence>
<accession>A0AAD3CJX1</accession>
<comment type="caution">
    <text evidence="8">The sequence shown here is derived from an EMBL/GenBank/DDBJ whole genome shotgun (WGS) entry which is preliminary data.</text>
</comment>
<keyword evidence="5" id="KW-0408">Iron</keyword>
<keyword evidence="4" id="KW-0560">Oxidoreductase</keyword>
<dbReference type="Gene3D" id="2.60.120.620">
    <property type="entry name" value="q2cbj1_9rhob like domain"/>
    <property type="match status" value="1"/>
</dbReference>
<feature type="chain" id="PRO_5042236308" description="Fe2OG dioxygenase domain-containing protein" evidence="6">
    <location>
        <begin position="21"/>
        <end position="348"/>
    </location>
</feature>
<comment type="cofactor">
    <cofactor evidence="1">
        <name>L-ascorbate</name>
        <dbReference type="ChEBI" id="CHEBI:38290"/>
    </cofactor>
</comment>
<evidence type="ECO:0000256" key="3">
    <source>
        <dbReference type="ARBA" id="ARBA00022964"/>
    </source>
</evidence>